<comment type="caution">
    <text evidence="3">The sequence shown here is derived from an EMBL/GenBank/DDBJ whole genome shotgun (WGS) entry which is preliminary data.</text>
</comment>
<dbReference type="InterPro" id="IPR000160">
    <property type="entry name" value="GGDEF_dom"/>
</dbReference>
<dbReference type="SMART" id="SM00267">
    <property type="entry name" value="GGDEF"/>
    <property type="match status" value="1"/>
</dbReference>
<dbReference type="STRING" id="36847.CLNEO_12410"/>
<accession>A0A136WFQ1</accession>
<dbReference type="OrthoDB" id="9759607at2"/>
<dbReference type="EMBL" id="LRVM01000003">
    <property type="protein sequence ID" value="KXL53270.1"/>
    <property type="molecule type" value="Genomic_DNA"/>
</dbReference>
<gene>
    <name evidence="3" type="primary">vdcA_2</name>
    <name evidence="3" type="ORF">CLNEO_12410</name>
</gene>
<keyword evidence="1" id="KW-0812">Transmembrane</keyword>
<feature type="transmembrane region" description="Helical" evidence="1">
    <location>
        <begin position="298"/>
        <end position="319"/>
    </location>
</feature>
<keyword evidence="1" id="KW-0472">Membrane</keyword>
<dbReference type="AlphaFoldDB" id="A0A136WFQ1"/>
<dbReference type="InterPro" id="IPR043128">
    <property type="entry name" value="Rev_trsase/Diguanyl_cyclase"/>
</dbReference>
<dbReference type="Gene3D" id="3.30.70.270">
    <property type="match status" value="1"/>
</dbReference>
<feature type="domain" description="GGDEF" evidence="2">
    <location>
        <begin position="355"/>
        <end position="483"/>
    </location>
</feature>
<sequence>MKKHFLLLSNLIIILALMAGFASIVYKETKSYQNLSEEYLENIVGLANTDVSRQIESSMTKPVMVSKTMANDEFLKQWFSHERENQKNDLYMQQLYSYLSTYKEKYGYTTVFCISDQTGNYYVQDGLSKVISVNNEHDVWYYNFISSGNEYDLQIDTNEAKGNVITVFINFRMEDGDGKLLGVIGVGLEVSDLESIIRYYEENYDLSMYIVNVGGSLNSFDNNTDVFVSEEELARRTKVEGKILTDFSGESKLRWYTAENRRICLITKYDATLGWYLIVERDMNSISSSFRKGIMDNVIFMLISLAICIIVVTTVFLNFNRRIIEIENIDELTGLPNRKLFSMKYLSFVSKNQGRKKTFFMFDVDNFKNINDIHGHLFGNAILAMVGERLQNTMNGSGIAARWGGDEFVGILDATLDEAEDILNQFMDTLRNENKESCYHITVSAGIAEISETLSVEQMIKKVDKAVYCSKKSGKNQITVWKKEDSQVK</sequence>
<dbReference type="InterPro" id="IPR029787">
    <property type="entry name" value="Nucleotide_cyclase"/>
</dbReference>
<keyword evidence="4" id="KW-1185">Reference proteome</keyword>
<evidence type="ECO:0000256" key="1">
    <source>
        <dbReference type="SAM" id="Phobius"/>
    </source>
</evidence>
<evidence type="ECO:0000313" key="4">
    <source>
        <dbReference type="Proteomes" id="UP000070539"/>
    </source>
</evidence>
<dbReference type="NCBIfam" id="TIGR00254">
    <property type="entry name" value="GGDEF"/>
    <property type="match status" value="1"/>
</dbReference>
<keyword evidence="1" id="KW-1133">Transmembrane helix</keyword>
<dbReference type="PANTHER" id="PTHR45138">
    <property type="entry name" value="REGULATORY COMPONENTS OF SENSORY TRANSDUCTION SYSTEM"/>
    <property type="match status" value="1"/>
</dbReference>
<organism evidence="3 4">
    <name type="scientific">Anaerotignum neopropionicum</name>
    <dbReference type="NCBI Taxonomy" id="36847"/>
    <lineage>
        <taxon>Bacteria</taxon>
        <taxon>Bacillati</taxon>
        <taxon>Bacillota</taxon>
        <taxon>Clostridia</taxon>
        <taxon>Lachnospirales</taxon>
        <taxon>Anaerotignaceae</taxon>
        <taxon>Anaerotignum</taxon>
    </lineage>
</organism>
<reference evidence="3 4" key="1">
    <citation type="submission" date="2016-01" db="EMBL/GenBank/DDBJ databases">
        <title>Genome sequence of Clostridium neopropionicum X4, DSM-3847.</title>
        <authorList>
            <person name="Poehlein A."/>
            <person name="Beck M.H."/>
            <person name="Bengelsdorf F.R."/>
            <person name="Daniel R."/>
            <person name="Duerre P."/>
        </authorList>
    </citation>
    <scope>NUCLEOTIDE SEQUENCE [LARGE SCALE GENOMIC DNA]</scope>
    <source>
        <strain evidence="3 4">DSM-3847</strain>
    </source>
</reference>
<keyword evidence="3" id="KW-0808">Transferase</keyword>
<keyword evidence="3" id="KW-0548">Nucleotidyltransferase</keyword>
<dbReference type="InterPro" id="IPR050469">
    <property type="entry name" value="Diguanylate_Cyclase"/>
</dbReference>
<proteinExistence type="predicted"/>
<dbReference type="PROSITE" id="PS50887">
    <property type="entry name" value="GGDEF"/>
    <property type="match status" value="1"/>
</dbReference>
<dbReference type="SUPFAM" id="SSF55073">
    <property type="entry name" value="Nucleotide cyclase"/>
    <property type="match status" value="1"/>
</dbReference>
<dbReference type="Pfam" id="PF00990">
    <property type="entry name" value="GGDEF"/>
    <property type="match status" value="1"/>
</dbReference>
<evidence type="ECO:0000313" key="3">
    <source>
        <dbReference type="EMBL" id="KXL53270.1"/>
    </source>
</evidence>
<evidence type="ECO:0000259" key="2">
    <source>
        <dbReference type="PROSITE" id="PS50887"/>
    </source>
</evidence>
<dbReference type="RefSeq" id="WP_066086102.1">
    <property type="nucleotide sequence ID" value="NZ_LRVM01000003.1"/>
</dbReference>
<name>A0A136WFQ1_9FIRM</name>
<protein>
    <submittedName>
        <fullName evidence="3">Diguanylate cyclase VdcA</fullName>
        <ecNumber evidence="3">2.7.7.65</ecNumber>
    </submittedName>
</protein>
<dbReference type="GO" id="GO:0052621">
    <property type="term" value="F:diguanylate cyclase activity"/>
    <property type="evidence" value="ECO:0007669"/>
    <property type="project" value="UniProtKB-EC"/>
</dbReference>
<dbReference type="EC" id="2.7.7.65" evidence="3"/>
<dbReference type="PANTHER" id="PTHR45138:SF9">
    <property type="entry name" value="DIGUANYLATE CYCLASE DGCM-RELATED"/>
    <property type="match status" value="1"/>
</dbReference>
<dbReference type="Proteomes" id="UP000070539">
    <property type="component" value="Unassembled WGS sequence"/>
</dbReference>
<dbReference type="CDD" id="cd01949">
    <property type="entry name" value="GGDEF"/>
    <property type="match status" value="1"/>
</dbReference>